<comment type="caution">
    <text evidence="1">The sequence shown here is derived from an EMBL/GenBank/DDBJ whole genome shotgun (WGS) entry which is preliminary data.</text>
</comment>
<proteinExistence type="predicted"/>
<reference evidence="1 2" key="1">
    <citation type="submission" date="2017-12" db="EMBL/GenBank/DDBJ databases">
        <title>Streptomyces populusis sp. nov., a novel endophytic actinobacterium isolated from stems of Populus adenopoda Maxim.</title>
        <authorList>
            <person name="Wang Z."/>
        </authorList>
    </citation>
    <scope>NUCLEOTIDE SEQUENCE [LARGE SCALE GENOMIC DNA]</scope>
    <source>
        <strain evidence="1 2">A249</strain>
    </source>
</reference>
<organism evidence="1 2">
    <name type="scientific">Streptomyces populi</name>
    <dbReference type="NCBI Taxonomy" id="2058924"/>
    <lineage>
        <taxon>Bacteria</taxon>
        <taxon>Bacillati</taxon>
        <taxon>Actinomycetota</taxon>
        <taxon>Actinomycetes</taxon>
        <taxon>Kitasatosporales</taxon>
        <taxon>Streptomycetaceae</taxon>
        <taxon>Streptomyces</taxon>
    </lineage>
</organism>
<dbReference type="AlphaFoldDB" id="A0A2I0SVE8"/>
<accession>A0A2I0SVE8</accession>
<sequence length="178" mass="19720">MAGVALAAPFMLIGLLLGLLATCVEALQAVLATKEERDASRSERRAAKIRDRAVTEHGLDKTFDGDWNSAAGQLLLRWYGHSSHHQRLVALTEGRIVLASPPKRVSIRRESLVQVVAEIPADSAVLEDPLRNEHASDRLRIRFTDGSWLTLITEERRSELHMHVMRRSRAGGADTARG</sequence>
<evidence type="ECO:0000313" key="2">
    <source>
        <dbReference type="Proteomes" id="UP000236178"/>
    </source>
</evidence>
<evidence type="ECO:0000313" key="1">
    <source>
        <dbReference type="EMBL" id="PKT73885.1"/>
    </source>
</evidence>
<dbReference type="OrthoDB" id="4184982at2"/>
<name>A0A2I0SVE8_9ACTN</name>
<dbReference type="EMBL" id="PJOS01000007">
    <property type="protein sequence ID" value="PKT73885.1"/>
    <property type="molecule type" value="Genomic_DNA"/>
</dbReference>
<protein>
    <submittedName>
        <fullName evidence="1">Uncharacterized protein</fullName>
    </submittedName>
</protein>
<dbReference type="Proteomes" id="UP000236178">
    <property type="component" value="Unassembled WGS sequence"/>
</dbReference>
<gene>
    <name evidence="1" type="ORF">CW362_05900</name>
</gene>
<keyword evidence="2" id="KW-1185">Reference proteome</keyword>